<evidence type="ECO:0000313" key="1">
    <source>
        <dbReference type="EMBL" id="KOX90817.1"/>
    </source>
</evidence>
<organism evidence="1 2">
    <name type="scientific">Thermus aquaticus</name>
    <dbReference type="NCBI Taxonomy" id="271"/>
    <lineage>
        <taxon>Bacteria</taxon>
        <taxon>Thermotogati</taxon>
        <taxon>Deinococcota</taxon>
        <taxon>Deinococci</taxon>
        <taxon>Thermales</taxon>
        <taxon>Thermaceae</taxon>
        <taxon>Thermus</taxon>
    </lineage>
</organism>
<name>A0A0M9AF78_THEAQ</name>
<reference evidence="1 2" key="1">
    <citation type="submission" date="2015-07" db="EMBL/GenBank/DDBJ databases">
        <authorList>
            <person name="Noorani M."/>
        </authorList>
    </citation>
    <scope>NUCLEOTIDE SEQUENCE [LARGE SCALE GENOMIC DNA]</scope>
    <source>
        <strain evidence="2">ATCC 25104 / DSM 625 / JCM 10724 / NBRC 103206 / NCIMB 11243 / YT-1</strain>
    </source>
</reference>
<proteinExistence type="predicted"/>
<protein>
    <submittedName>
        <fullName evidence="1">Uncharacterized protein</fullName>
    </submittedName>
</protein>
<accession>A0A0M9AF78</accession>
<evidence type="ECO:0000313" key="2">
    <source>
        <dbReference type="Proteomes" id="UP000037685"/>
    </source>
</evidence>
<gene>
    <name evidence="1" type="ORF">BVI061214_02012</name>
</gene>
<dbReference type="EMBL" id="LHCI01000106">
    <property type="protein sequence ID" value="KOX90817.1"/>
    <property type="molecule type" value="Genomic_DNA"/>
</dbReference>
<dbReference type="Proteomes" id="UP000037685">
    <property type="component" value="Unassembled WGS sequence"/>
</dbReference>
<dbReference type="PATRIC" id="fig|271.14.peg.2091"/>
<dbReference type="RefSeq" id="WP_053768299.1">
    <property type="nucleotide sequence ID" value="NZ_LHCI01000106.1"/>
</dbReference>
<sequence length="96" mass="11268">MEEEFKLPSPLERARSRWETLKEILANPEDFDVDYVLAEVLEFPILREQLQRAYPENPEEVRAIVREICERKEELKRVLDLEVREALLPGGCEGEG</sequence>
<comment type="caution">
    <text evidence="1">The sequence shown here is derived from an EMBL/GenBank/DDBJ whole genome shotgun (WGS) entry which is preliminary data.</text>
</comment>
<dbReference type="AlphaFoldDB" id="A0A0M9AF78"/>